<reference evidence="2" key="1">
    <citation type="submission" date="2016-06" db="EMBL/GenBank/DDBJ databases">
        <title>Parallel loss of symbiosis genes in relatives of nitrogen-fixing non-legume Parasponia.</title>
        <authorList>
            <person name="Van Velzen R."/>
            <person name="Holmer R."/>
            <person name="Bu F."/>
            <person name="Rutten L."/>
            <person name="Van Zeijl A."/>
            <person name="Liu W."/>
            <person name="Santuari L."/>
            <person name="Cao Q."/>
            <person name="Sharma T."/>
            <person name="Shen D."/>
            <person name="Roswanjaya Y."/>
            <person name="Wardhani T."/>
            <person name="Kalhor M.S."/>
            <person name="Jansen J."/>
            <person name="Van den Hoogen J."/>
            <person name="Gungor B."/>
            <person name="Hartog M."/>
            <person name="Hontelez J."/>
            <person name="Verver J."/>
            <person name="Yang W.-C."/>
            <person name="Schijlen E."/>
            <person name="Repin R."/>
            <person name="Schilthuizen M."/>
            <person name="Schranz E."/>
            <person name="Heidstra R."/>
            <person name="Miyata K."/>
            <person name="Fedorova E."/>
            <person name="Kohlen W."/>
            <person name="Bisseling T."/>
            <person name="Smit S."/>
            <person name="Geurts R."/>
        </authorList>
    </citation>
    <scope>NUCLEOTIDE SEQUENCE [LARGE SCALE GENOMIC DNA]</scope>
    <source>
        <strain evidence="2">cv. WU1-14</strain>
    </source>
</reference>
<dbReference type="Proteomes" id="UP000237105">
    <property type="component" value="Unassembled WGS sequence"/>
</dbReference>
<proteinExistence type="predicted"/>
<feature type="non-terminal residue" evidence="1">
    <location>
        <position position="1"/>
    </location>
</feature>
<evidence type="ECO:0000313" key="2">
    <source>
        <dbReference type="Proteomes" id="UP000237105"/>
    </source>
</evidence>
<sequence length="119" mass="13037">AQRRLDHGCQLHLGGSGLDEATTVANGVLSMEQQLSKFDEAIRRMEKSIGTNRTADLLREAIVRLPTTLTCCSIALALSFRSPTSRMHTIANVDSEHNAKSSHATTHACEPTEYRLTCL</sequence>
<name>A0A2P5E0F3_PARAD</name>
<comment type="caution">
    <text evidence="1">The sequence shown here is derived from an EMBL/GenBank/DDBJ whole genome shotgun (WGS) entry which is preliminary data.</text>
</comment>
<keyword evidence="2" id="KW-1185">Reference proteome</keyword>
<accession>A0A2P5E0F3</accession>
<protein>
    <submittedName>
        <fullName evidence="1">Uncharacterized protein</fullName>
    </submittedName>
</protein>
<dbReference type="OrthoDB" id="10370828at2759"/>
<dbReference type="EMBL" id="JXTB01000006">
    <property type="protein sequence ID" value="PON79013.1"/>
    <property type="molecule type" value="Genomic_DNA"/>
</dbReference>
<dbReference type="AlphaFoldDB" id="A0A2P5E0F3"/>
<evidence type="ECO:0000313" key="1">
    <source>
        <dbReference type="EMBL" id="PON79013.1"/>
    </source>
</evidence>
<organism evidence="1 2">
    <name type="scientific">Parasponia andersonii</name>
    <name type="common">Sponia andersonii</name>
    <dbReference type="NCBI Taxonomy" id="3476"/>
    <lineage>
        <taxon>Eukaryota</taxon>
        <taxon>Viridiplantae</taxon>
        <taxon>Streptophyta</taxon>
        <taxon>Embryophyta</taxon>
        <taxon>Tracheophyta</taxon>
        <taxon>Spermatophyta</taxon>
        <taxon>Magnoliopsida</taxon>
        <taxon>eudicotyledons</taxon>
        <taxon>Gunneridae</taxon>
        <taxon>Pentapetalae</taxon>
        <taxon>rosids</taxon>
        <taxon>fabids</taxon>
        <taxon>Rosales</taxon>
        <taxon>Cannabaceae</taxon>
        <taxon>Parasponia</taxon>
    </lineage>
</organism>
<gene>
    <name evidence="1" type="ORF">PanWU01x14_015140</name>
</gene>